<dbReference type="SUPFAM" id="SSF142906">
    <property type="entry name" value="YjbR-like"/>
    <property type="match status" value="1"/>
</dbReference>
<proteinExistence type="predicted"/>
<dbReference type="EMBL" id="BMYZ01000005">
    <property type="protein sequence ID" value="GGY88064.1"/>
    <property type="molecule type" value="Genomic_DNA"/>
</dbReference>
<evidence type="ECO:0000313" key="1">
    <source>
        <dbReference type="EMBL" id="GGY88064.1"/>
    </source>
</evidence>
<accession>A0ABQ3BAU0</accession>
<protein>
    <recommendedName>
        <fullName evidence="3">MmcQ-like protein</fullName>
    </recommendedName>
</protein>
<evidence type="ECO:0008006" key="3">
    <source>
        <dbReference type="Google" id="ProtNLM"/>
    </source>
</evidence>
<organism evidence="1 2">
    <name type="scientific">Cellvibrio zantedeschiae</name>
    <dbReference type="NCBI Taxonomy" id="1237077"/>
    <lineage>
        <taxon>Bacteria</taxon>
        <taxon>Pseudomonadati</taxon>
        <taxon>Pseudomonadota</taxon>
        <taxon>Gammaproteobacteria</taxon>
        <taxon>Cellvibrionales</taxon>
        <taxon>Cellvibrionaceae</taxon>
        <taxon>Cellvibrio</taxon>
    </lineage>
</organism>
<dbReference type="Pfam" id="PF04237">
    <property type="entry name" value="YjbR"/>
    <property type="match status" value="1"/>
</dbReference>
<dbReference type="Proteomes" id="UP000619761">
    <property type="component" value="Unassembled WGS sequence"/>
</dbReference>
<dbReference type="InterPro" id="IPR007351">
    <property type="entry name" value="YjbR"/>
</dbReference>
<dbReference type="RefSeq" id="WP_189421292.1">
    <property type="nucleotide sequence ID" value="NZ_BMYZ01000005.1"/>
</dbReference>
<evidence type="ECO:0000313" key="2">
    <source>
        <dbReference type="Proteomes" id="UP000619761"/>
    </source>
</evidence>
<reference evidence="2" key="1">
    <citation type="journal article" date="2019" name="Int. J. Syst. Evol. Microbiol.">
        <title>The Global Catalogue of Microorganisms (GCM) 10K type strain sequencing project: providing services to taxonomists for standard genome sequencing and annotation.</title>
        <authorList>
            <consortium name="The Broad Institute Genomics Platform"/>
            <consortium name="The Broad Institute Genome Sequencing Center for Infectious Disease"/>
            <person name="Wu L."/>
            <person name="Ma J."/>
        </authorList>
    </citation>
    <scope>NUCLEOTIDE SEQUENCE [LARGE SCALE GENOMIC DNA]</scope>
    <source>
        <strain evidence="2">KCTC 32239</strain>
    </source>
</reference>
<dbReference type="PANTHER" id="PTHR35145:SF1">
    <property type="entry name" value="CYTOPLASMIC PROTEIN"/>
    <property type="match status" value="1"/>
</dbReference>
<dbReference type="InterPro" id="IPR038056">
    <property type="entry name" value="YjbR-like_sf"/>
</dbReference>
<dbReference type="PANTHER" id="PTHR35145">
    <property type="entry name" value="CYTOPLASMIC PROTEIN-RELATED"/>
    <property type="match status" value="1"/>
</dbReference>
<sequence length="125" mass="14361">MTKAFTSPLHKYLIKLPEATLDYPFGPEAAVYRVEGKIFAIASAGSINLKCDPEHAQELRAVFTEVTPGYHMNKKHWNTLDLTGDLPKSEIHRQIDHSYDLIVKKLPKATKQRLRILHERLAWLK</sequence>
<dbReference type="Gene3D" id="3.90.1150.30">
    <property type="match status" value="1"/>
</dbReference>
<comment type="caution">
    <text evidence="1">The sequence shown here is derived from an EMBL/GenBank/DDBJ whole genome shotgun (WGS) entry which is preliminary data.</text>
</comment>
<dbReference type="InterPro" id="IPR058532">
    <property type="entry name" value="YjbR/MT2646/Rv2570-like"/>
</dbReference>
<gene>
    <name evidence="1" type="ORF">GCM10011613_36380</name>
</gene>
<name>A0ABQ3BAU0_9GAMM</name>
<keyword evidence="2" id="KW-1185">Reference proteome</keyword>